<dbReference type="STRING" id="213810.RUM_12440"/>
<protein>
    <submittedName>
        <fullName evidence="2">Uncharacterized protein</fullName>
    </submittedName>
</protein>
<keyword evidence="3" id="KW-1185">Reference proteome</keyword>
<reference evidence="2" key="1">
    <citation type="submission" date="2010-03" db="EMBL/GenBank/DDBJ databases">
        <title>The genome sequence of Ruminococcus sp. 18P13.</title>
        <authorList>
            <consortium name="metaHIT consortium -- http://www.metahit.eu/"/>
            <person name="Pajon A."/>
            <person name="Turner K."/>
            <person name="Parkhill J."/>
            <person name="Bernalier A."/>
        </authorList>
    </citation>
    <scope>NUCLEOTIDE SEQUENCE [LARGE SCALE GENOMIC DNA]</scope>
    <source>
        <strain evidence="2">Type strain: 18P13</strain>
    </source>
</reference>
<dbReference type="KEGG" id="rch:RUM_12440"/>
<evidence type="ECO:0000313" key="3">
    <source>
        <dbReference type="Proteomes" id="UP000007054"/>
    </source>
</evidence>
<evidence type="ECO:0000313" key="2">
    <source>
        <dbReference type="EMBL" id="CBL17376.1"/>
    </source>
</evidence>
<dbReference type="Proteomes" id="UP000007054">
    <property type="component" value="Chromosome"/>
</dbReference>
<evidence type="ECO:0000256" key="1">
    <source>
        <dbReference type="SAM" id="MobiDB-lite"/>
    </source>
</evidence>
<organism evidence="2 3">
    <name type="scientific">Ruminococcus champanellensis (strain DSM 18848 / JCM 17042 / KCTC 15320 / 18P13)</name>
    <dbReference type="NCBI Taxonomy" id="213810"/>
    <lineage>
        <taxon>Bacteria</taxon>
        <taxon>Bacillati</taxon>
        <taxon>Bacillota</taxon>
        <taxon>Clostridia</taxon>
        <taxon>Eubacteriales</taxon>
        <taxon>Oscillospiraceae</taxon>
        <taxon>Ruminococcus</taxon>
    </lineage>
</organism>
<dbReference type="AlphaFoldDB" id="D4LCN1"/>
<dbReference type="HOGENOM" id="CLU_2993976_0_0_9"/>
<feature type="region of interest" description="Disordered" evidence="1">
    <location>
        <begin position="31"/>
        <end position="57"/>
    </location>
</feature>
<proteinExistence type="predicted"/>
<name>D4LCN1_RUMC1</name>
<gene>
    <name evidence="2" type="ordered locus">RUM_12440</name>
</gene>
<dbReference type="EMBL" id="FP929052">
    <property type="protein sequence ID" value="CBL17376.1"/>
    <property type="molecule type" value="Genomic_DNA"/>
</dbReference>
<sequence length="57" mass="6299">MAMISNRANDTPVQSQSERAAFFVCEPSQAMRAADREPTGGEIPVELVSRQPFDDFP</sequence>
<reference evidence="2" key="2">
    <citation type="submission" date="2010-03" db="EMBL/GenBank/DDBJ databases">
        <authorList>
            <person name="Pajon A."/>
        </authorList>
    </citation>
    <scope>NUCLEOTIDE SEQUENCE</scope>
    <source>
        <strain evidence="2">Type strain: 18P13</strain>
    </source>
</reference>
<accession>D4LCN1</accession>